<proteinExistence type="predicted"/>
<evidence type="ECO:0000313" key="2">
    <source>
        <dbReference type="Proteomes" id="UP000282759"/>
    </source>
</evidence>
<keyword evidence="2" id="KW-1185">Reference proteome</keyword>
<name>A0A3S2V093_9SPHI</name>
<reference evidence="1 2" key="1">
    <citation type="submission" date="2019-01" db="EMBL/GenBank/DDBJ databases">
        <authorList>
            <person name="Chen W.-M."/>
        </authorList>
    </citation>
    <scope>NUCLEOTIDE SEQUENCE [LARGE SCALE GENOMIC DNA]</scope>
    <source>
        <strain evidence="1 2">YBJ-36</strain>
    </source>
</reference>
<dbReference type="Proteomes" id="UP000282759">
    <property type="component" value="Unassembled WGS sequence"/>
</dbReference>
<comment type="caution">
    <text evidence="1">The sequence shown here is derived from an EMBL/GenBank/DDBJ whole genome shotgun (WGS) entry which is preliminary data.</text>
</comment>
<sequence length="140" mass="16689">MKDFDYIENMGVRRILFLLTTAWLINTMVCFHGSNPFESKQDFTPYTSKQLHAPHSLLLWLMKSQRGFQQQEEKQTEKIKYRYRYIGAQNHFLQIFWKAVEENDNYHHLSFSTVMPGYRLSGKLPTSLAAYILLFRLTPF</sequence>
<organism evidence="1 2">
    <name type="scientific">Mucilaginibacter limnophilus</name>
    <dbReference type="NCBI Taxonomy" id="1932778"/>
    <lineage>
        <taxon>Bacteria</taxon>
        <taxon>Pseudomonadati</taxon>
        <taxon>Bacteroidota</taxon>
        <taxon>Sphingobacteriia</taxon>
        <taxon>Sphingobacteriales</taxon>
        <taxon>Sphingobacteriaceae</taxon>
        <taxon>Mucilaginibacter</taxon>
    </lineage>
</organism>
<dbReference type="EMBL" id="SACK01000008">
    <property type="protein sequence ID" value="RVT98418.1"/>
    <property type="molecule type" value="Genomic_DNA"/>
</dbReference>
<dbReference type="AlphaFoldDB" id="A0A3S2V093"/>
<dbReference type="RefSeq" id="WP_127706992.1">
    <property type="nucleotide sequence ID" value="NZ_SACK01000008.1"/>
</dbReference>
<protein>
    <submittedName>
        <fullName evidence="1">Uncharacterized protein</fullName>
    </submittedName>
</protein>
<evidence type="ECO:0000313" key="1">
    <source>
        <dbReference type="EMBL" id="RVT98418.1"/>
    </source>
</evidence>
<accession>A0A3S2V093</accession>
<gene>
    <name evidence="1" type="ORF">EOD41_16630</name>
</gene>